<dbReference type="AlphaFoldDB" id="A0A2D0L5J1"/>
<dbReference type="EMBL" id="NJCX01000022">
    <property type="protein sequence ID" value="PHM70943.1"/>
    <property type="molecule type" value="Genomic_DNA"/>
</dbReference>
<reference evidence="1 2" key="1">
    <citation type="journal article" date="2017" name="Nat. Microbiol.">
        <title>Natural product diversity associated with the nematode symbionts Photorhabdus and Xenorhabdus.</title>
        <authorList>
            <person name="Tobias N.J."/>
            <person name="Wolff H."/>
            <person name="Djahanschiri B."/>
            <person name="Grundmann F."/>
            <person name="Kronenwerth M."/>
            <person name="Shi Y.M."/>
            <person name="Simonyi S."/>
            <person name="Grun P."/>
            <person name="Shapiro-Ilan D."/>
            <person name="Pidot S.J."/>
            <person name="Stinear T.P."/>
            <person name="Ebersberger I."/>
            <person name="Bode H.B."/>
        </authorList>
    </citation>
    <scope>NUCLEOTIDE SEQUENCE [LARGE SCALE GENOMIC DNA]</scope>
    <source>
        <strain evidence="1 2">DSM 17907</strain>
    </source>
</reference>
<comment type="caution">
    <text evidence="1">The sequence shown here is derived from an EMBL/GenBank/DDBJ whole genome shotgun (WGS) entry which is preliminary data.</text>
</comment>
<evidence type="ECO:0000313" key="1">
    <source>
        <dbReference type="EMBL" id="PHM70943.1"/>
    </source>
</evidence>
<evidence type="ECO:0000313" key="2">
    <source>
        <dbReference type="Proteomes" id="UP000221101"/>
    </source>
</evidence>
<dbReference type="Gene3D" id="3.10.450.50">
    <property type="match status" value="1"/>
</dbReference>
<dbReference type="SUPFAM" id="SSF54427">
    <property type="entry name" value="NTF2-like"/>
    <property type="match status" value="1"/>
</dbReference>
<name>A0A2D0L5J1_9GAMM</name>
<keyword evidence="2" id="KW-1185">Reference proteome</keyword>
<dbReference type="PIRSF" id="PIRSF029394">
    <property type="entry name" value="UCP029394"/>
    <property type="match status" value="1"/>
</dbReference>
<dbReference type="InterPro" id="IPR016918">
    <property type="entry name" value="UCP029394"/>
</dbReference>
<dbReference type="InterPro" id="IPR032710">
    <property type="entry name" value="NTF2-like_dom_sf"/>
</dbReference>
<dbReference type="Proteomes" id="UP000221101">
    <property type="component" value="Unassembled WGS sequence"/>
</dbReference>
<sequence>MNQYINEVLAAHVAIENWLGKGEGDVQTLLDRFSRDYSMITITGAMLDHESLSRFFVAQHASRPGLHIAVDSLSVLGEWENGAVILYREQQTEPDKATTVRWSTAIFNLQAGTPVWLHLHETLQPNMNNDGNAGLTQ</sequence>
<protein>
    <submittedName>
        <fullName evidence="1">Cytoplasmic protein</fullName>
    </submittedName>
</protein>
<proteinExistence type="predicted"/>
<accession>A0A2D0L5J1</accession>
<dbReference type="RefSeq" id="WP_099142882.1">
    <property type="nucleotide sequence ID" value="NZ_CAWNOR010000056.1"/>
</dbReference>
<organism evidence="1 2">
    <name type="scientific">Xenorhabdus kozodoii</name>
    <dbReference type="NCBI Taxonomy" id="351676"/>
    <lineage>
        <taxon>Bacteria</taxon>
        <taxon>Pseudomonadati</taxon>
        <taxon>Pseudomonadota</taxon>
        <taxon>Gammaproteobacteria</taxon>
        <taxon>Enterobacterales</taxon>
        <taxon>Morganellaceae</taxon>
        <taxon>Xenorhabdus</taxon>
    </lineage>
</organism>
<dbReference type="OrthoDB" id="8912060at2"/>
<gene>
    <name evidence="1" type="ORF">Xkoz_02952</name>
</gene>